<evidence type="ECO:0000313" key="2">
    <source>
        <dbReference type="Proteomes" id="UP000234505"/>
    </source>
</evidence>
<accession>A0A2J4RC39</accession>
<reference evidence="1 2" key="2">
    <citation type="submission" date="2018-01" db="EMBL/GenBank/DDBJ databases">
        <title>Genomic study of Klebsiella pneumoniae.</title>
        <authorList>
            <person name="Yang Y."/>
            <person name="Bicalho R."/>
        </authorList>
    </citation>
    <scope>NUCLEOTIDE SEQUENCE [LARGE SCALE GENOMIC DNA]</scope>
    <source>
        <strain evidence="1 2">A11</strain>
    </source>
</reference>
<dbReference type="AlphaFoldDB" id="A0A2J4RC39"/>
<evidence type="ECO:0000313" key="1">
    <source>
        <dbReference type="EMBL" id="PLL40891.1"/>
    </source>
</evidence>
<gene>
    <name evidence="1" type="ORF">CWN50_11530</name>
</gene>
<dbReference type="Proteomes" id="UP000234505">
    <property type="component" value="Unassembled WGS sequence"/>
</dbReference>
<dbReference type="EMBL" id="PIDS01000315">
    <property type="protein sequence ID" value="PLL40891.1"/>
    <property type="molecule type" value="Genomic_DNA"/>
</dbReference>
<comment type="caution">
    <text evidence="1">The sequence shown here is derived from an EMBL/GenBank/DDBJ whole genome shotgun (WGS) entry which is preliminary data.</text>
</comment>
<reference evidence="1 2" key="1">
    <citation type="submission" date="2017-11" db="EMBL/GenBank/DDBJ databases">
        <authorList>
            <person name="Han C.G."/>
        </authorList>
    </citation>
    <scope>NUCLEOTIDE SEQUENCE [LARGE SCALE GENOMIC DNA]</scope>
    <source>
        <strain evidence="1 2">A11</strain>
    </source>
</reference>
<protein>
    <submittedName>
        <fullName evidence="1">Uncharacterized protein</fullName>
    </submittedName>
</protein>
<organism evidence="1 2">
    <name type="scientific">Klebsiella michiganensis</name>
    <dbReference type="NCBI Taxonomy" id="1134687"/>
    <lineage>
        <taxon>Bacteria</taxon>
        <taxon>Pseudomonadati</taxon>
        <taxon>Pseudomonadota</taxon>
        <taxon>Gammaproteobacteria</taxon>
        <taxon>Enterobacterales</taxon>
        <taxon>Enterobacteriaceae</taxon>
        <taxon>Klebsiella/Raoultella group</taxon>
        <taxon>Klebsiella</taxon>
    </lineage>
</organism>
<name>A0A2J4RC39_9ENTR</name>
<sequence length="275" mass="30936">MIVKCEDVFVDSLTGEIINPLDYCLPEGYDVSPAVTEALTGLPLKGTYTTTAEIKKGKGRKPKEILNPYCSIFQNLERKDVRTTTAEIKSVAILPSVIDDVVTGALRLNEAGDNTTVPRNQLLFVLAHLESLSVESIQRLFTAKRELKGDAIPGERYCRYILRKCESVIRSLSYHIERGNFSQRTSFDFAQDAKDYEKYGCVPSCVISPAPFTKGDKEIIRKLAIEGKLVEADKYLKVVSDAQDKLMKKFSAPTLKQIEAEMNAEFPYDPYIRQY</sequence>
<proteinExistence type="predicted"/>